<dbReference type="GO" id="GO:0003964">
    <property type="term" value="F:RNA-directed DNA polymerase activity"/>
    <property type="evidence" value="ECO:0007669"/>
    <property type="project" value="UniProtKB-KW"/>
</dbReference>
<keyword evidence="2" id="KW-0548">Nucleotidyltransferase</keyword>
<feature type="non-terminal residue" evidence="2">
    <location>
        <position position="1"/>
    </location>
</feature>
<accession>A0A170V8B9</accession>
<dbReference type="AlphaFoldDB" id="A0A170V8B9"/>
<dbReference type="PANTHER" id="PTHR19446">
    <property type="entry name" value="REVERSE TRANSCRIPTASES"/>
    <property type="match status" value="1"/>
</dbReference>
<proteinExistence type="predicted"/>
<dbReference type="InterPro" id="IPR043502">
    <property type="entry name" value="DNA/RNA_pol_sf"/>
</dbReference>
<keyword evidence="2" id="KW-0808">Transferase</keyword>
<organism evidence="2">
    <name type="scientific">Triatoma infestans</name>
    <name type="common">Assassin bug</name>
    <dbReference type="NCBI Taxonomy" id="30076"/>
    <lineage>
        <taxon>Eukaryota</taxon>
        <taxon>Metazoa</taxon>
        <taxon>Ecdysozoa</taxon>
        <taxon>Arthropoda</taxon>
        <taxon>Hexapoda</taxon>
        <taxon>Insecta</taxon>
        <taxon>Pterygota</taxon>
        <taxon>Neoptera</taxon>
        <taxon>Paraneoptera</taxon>
        <taxon>Hemiptera</taxon>
        <taxon>Heteroptera</taxon>
        <taxon>Panheteroptera</taxon>
        <taxon>Cimicomorpha</taxon>
        <taxon>Reduviidae</taxon>
        <taxon>Triatominae</taxon>
        <taxon>Triatoma</taxon>
    </lineage>
</organism>
<evidence type="ECO:0000313" key="2">
    <source>
        <dbReference type="EMBL" id="JAR96431.1"/>
    </source>
</evidence>
<sequence>TIYLFYILLLTYILRKKRGKLYCGFVDFKKAFDTINHTLLWNKLYAFGISRKIIKILENLYSKATVSIKINNHVSDPIKINRGVLQGDVLSPKLFSIFYRRSRQLS</sequence>
<feature type="domain" description="Reverse transcriptase" evidence="1">
    <location>
        <begin position="1"/>
        <end position="106"/>
    </location>
</feature>
<dbReference type="Pfam" id="PF00078">
    <property type="entry name" value="RVT_1"/>
    <property type="match status" value="1"/>
</dbReference>
<reference evidence="2" key="1">
    <citation type="submission" date="2016-04" db="EMBL/GenBank/DDBJ databases">
        <authorList>
            <person name="Calderon-Fernandez G.M.Sr."/>
        </authorList>
    </citation>
    <scope>NUCLEOTIDE SEQUENCE</scope>
    <source>
        <strain evidence="2">Int1</strain>
        <tissue evidence="2">Integument</tissue>
    </source>
</reference>
<reference evidence="2" key="2">
    <citation type="journal article" date="2017" name="J. Med. Entomol.">
        <title>Transcriptome Analysis of the Triatoma infestans (Hemiptera: Reduviidae) Integument.</title>
        <authorList>
            <person name="Calderon-Fernandez G.M."/>
            <person name="Moriconi D.E."/>
            <person name="Dulbecco A.B."/>
            <person name="Juarez M.P."/>
        </authorList>
    </citation>
    <scope>NUCLEOTIDE SEQUENCE</scope>
    <source>
        <strain evidence="2">Int1</strain>
        <tissue evidence="2">Integument</tissue>
    </source>
</reference>
<dbReference type="SUPFAM" id="SSF56672">
    <property type="entry name" value="DNA/RNA polymerases"/>
    <property type="match status" value="1"/>
</dbReference>
<name>A0A170V8B9_TRIIF</name>
<dbReference type="EMBL" id="GEMB01006934">
    <property type="protein sequence ID" value="JAR96431.1"/>
    <property type="molecule type" value="Transcribed_RNA"/>
</dbReference>
<protein>
    <submittedName>
        <fullName evidence="2">Rna-directed dna polymerase from mobile element jockey</fullName>
    </submittedName>
</protein>
<keyword evidence="2" id="KW-0695">RNA-directed DNA polymerase</keyword>
<dbReference type="InterPro" id="IPR000477">
    <property type="entry name" value="RT_dom"/>
</dbReference>
<dbReference type="PROSITE" id="PS50878">
    <property type="entry name" value="RT_POL"/>
    <property type="match status" value="1"/>
</dbReference>
<evidence type="ECO:0000259" key="1">
    <source>
        <dbReference type="PROSITE" id="PS50878"/>
    </source>
</evidence>